<evidence type="ECO:0000313" key="1">
    <source>
        <dbReference type="EMBL" id="KAK2916937.1"/>
    </source>
</evidence>
<dbReference type="EMBL" id="JAUYZG010000001">
    <property type="protein sequence ID" value="KAK2916937.1"/>
    <property type="molecule type" value="Genomic_DNA"/>
</dbReference>
<proteinExistence type="predicted"/>
<gene>
    <name evidence="1" type="ORF">Q8A67_001311</name>
</gene>
<evidence type="ECO:0000313" key="2">
    <source>
        <dbReference type="Proteomes" id="UP001187343"/>
    </source>
</evidence>
<keyword evidence="2" id="KW-1185">Reference proteome</keyword>
<comment type="caution">
    <text evidence="1">The sequence shown here is derived from an EMBL/GenBank/DDBJ whole genome shotgun (WGS) entry which is preliminary data.</text>
</comment>
<sequence>MTSSLICINLSLRADWSRAGETEAAHAFHPFQCSSATAECVRVRAQIAKRRFILCCQETRISFIAGRQTDMPGSAWEKKREETRVPTGRCWRKSAVVSVSHSRLIAVDSS</sequence>
<accession>A0AA88QE66</accession>
<dbReference type="AlphaFoldDB" id="A0AA88QE66"/>
<organism evidence="1 2">
    <name type="scientific">Cirrhinus molitorella</name>
    <name type="common">mud carp</name>
    <dbReference type="NCBI Taxonomy" id="172907"/>
    <lineage>
        <taxon>Eukaryota</taxon>
        <taxon>Metazoa</taxon>
        <taxon>Chordata</taxon>
        <taxon>Craniata</taxon>
        <taxon>Vertebrata</taxon>
        <taxon>Euteleostomi</taxon>
        <taxon>Actinopterygii</taxon>
        <taxon>Neopterygii</taxon>
        <taxon>Teleostei</taxon>
        <taxon>Ostariophysi</taxon>
        <taxon>Cypriniformes</taxon>
        <taxon>Cyprinidae</taxon>
        <taxon>Labeoninae</taxon>
        <taxon>Labeonini</taxon>
        <taxon>Cirrhinus</taxon>
    </lineage>
</organism>
<dbReference type="Proteomes" id="UP001187343">
    <property type="component" value="Unassembled WGS sequence"/>
</dbReference>
<protein>
    <submittedName>
        <fullName evidence="1">Uncharacterized protein</fullName>
    </submittedName>
</protein>
<reference evidence="1" key="1">
    <citation type="submission" date="2023-08" db="EMBL/GenBank/DDBJ databases">
        <title>Chromosome-level Genome Assembly of mud carp (Cirrhinus molitorella).</title>
        <authorList>
            <person name="Liu H."/>
        </authorList>
    </citation>
    <scope>NUCLEOTIDE SEQUENCE</scope>
    <source>
        <strain evidence="1">Prfri</strain>
        <tissue evidence="1">Muscle</tissue>
    </source>
</reference>
<name>A0AA88QE66_9TELE</name>